<dbReference type="SUPFAM" id="SSF48264">
    <property type="entry name" value="Cytochrome P450"/>
    <property type="match status" value="1"/>
</dbReference>
<dbReference type="Gene3D" id="1.10.630.10">
    <property type="entry name" value="Cytochrome P450"/>
    <property type="match status" value="1"/>
</dbReference>
<dbReference type="GO" id="GO:0016705">
    <property type="term" value="F:oxidoreductase activity, acting on paired donors, with incorporation or reduction of molecular oxygen"/>
    <property type="evidence" value="ECO:0007669"/>
    <property type="project" value="InterPro"/>
</dbReference>
<evidence type="ECO:0000256" key="1">
    <source>
        <dbReference type="PIRSR" id="PIRSR602401-1"/>
    </source>
</evidence>
<dbReference type="InterPro" id="IPR036396">
    <property type="entry name" value="Cyt_P450_sf"/>
</dbReference>
<feature type="binding site" description="axial binding residue" evidence="1">
    <location>
        <position position="428"/>
    </location>
    <ligand>
        <name>heme</name>
        <dbReference type="ChEBI" id="CHEBI:30413"/>
    </ligand>
    <ligandPart>
        <name>Fe</name>
        <dbReference type="ChEBI" id="CHEBI:18248"/>
    </ligandPart>
</feature>
<dbReference type="HOGENOM" id="CLU_001570_14_2_1"/>
<accession>A0A0C3H1A1</accession>
<dbReference type="PANTHER" id="PTHR24305">
    <property type="entry name" value="CYTOCHROME P450"/>
    <property type="match status" value="1"/>
</dbReference>
<dbReference type="PRINTS" id="PR00463">
    <property type="entry name" value="EP450I"/>
</dbReference>
<dbReference type="InterPro" id="IPR002401">
    <property type="entry name" value="Cyt_P450_E_grp-I"/>
</dbReference>
<dbReference type="PANTHER" id="PTHR24305:SF164">
    <property type="entry name" value="P450, PUTATIVE (EUROFUNG)-RELATED"/>
    <property type="match status" value="1"/>
</dbReference>
<keyword evidence="2" id="KW-0472">Membrane</keyword>
<dbReference type="AlphaFoldDB" id="A0A0C3H1A1"/>
<evidence type="ECO:0008006" key="5">
    <source>
        <dbReference type="Google" id="ProtNLM"/>
    </source>
</evidence>
<keyword evidence="1" id="KW-0349">Heme</keyword>
<dbReference type="GO" id="GO:0004497">
    <property type="term" value="F:monooxygenase activity"/>
    <property type="evidence" value="ECO:0007669"/>
    <property type="project" value="InterPro"/>
</dbReference>
<dbReference type="PRINTS" id="PR00385">
    <property type="entry name" value="P450"/>
</dbReference>
<dbReference type="InParanoid" id="A0A0C3H1A1"/>
<evidence type="ECO:0000256" key="2">
    <source>
        <dbReference type="SAM" id="Phobius"/>
    </source>
</evidence>
<keyword evidence="1" id="KW-0479">Metal-binding</keyword>
<keyword evidence="1" id="KW-0408">Iron</keyword>
<dbReference type="GO" id="GO:0005506">
    <property type="term" value="F:iron ion binding"/>
    <property type="evidence" value="ECO:0007669"/>
    <property type="project" value="InterPro"/>
</dbReference>
<dbReference type="GO" id="GO:0020037">
    <property type="term" value="F:heme binding"/>
    <property type="evidence" value="ECO:0007669"/>
    <property type="project" value="InterPro"/>
</dbReference>
<protein>
    <recommendedName>
        <fullName evidence="5">Cytochrome P450</fullName>
    </recommendedName>
</protein>
<reference evidence="3 4" key="1">
    <citation type="submission" date="2014-04" db="EMBL/GenBank/DDBJ databases">
        <authorList>
            <consortium name="DOE Joint Genome Institute"/>
            <person name="Kuo A."/>
            <person name="Martino E."/>
            <person name="Perotto S."/>
            <person name="Kohler A."/>
            <person name="Nagy L.G."/>
            <person name="Floudas D."/>
            <person name="Copeland A."/>
            <person name="Barry K.W."/>
            <person name="Cichocki N."/>
            <person name="Veneault-Fourrey C."/>
            <person name="LaButti K."/>
            <person name="Lindquist E.A."/>
            <person name="Lipzen A."/>
            <person name="Lundell T."/>
            <person name="Morin E."/>
            <person name="Murat C."/>
            <person name="Sun H."/>
            <person name="Tunlid A."/>
            <person name="Henrissat B."/>
            <person name="Grigoriev I.V."/>
            <person name="Hibbett D.S."/>
            <person name="Martin F."/>
            <person name="Nordberg H.P."/>
            <person name="Cantor M.N."/>
            <person name="Hua S.X."/>
        </authorList>
    </citation>
    <scope>NUCLEOTIDE SEQUENCE [LARGE SCALE GENOMIC DNA]</scope>
    <source>
        <strain evidence="3 4">Zn</strain>
    </source>
</reference>
<organism evidence="3 4">
    <name type="scientific">Oidiodendron maius (strain Zn)</name>
    <dbReference type="NCBI Taxonomy" id="913774"/>
    <lineage>
        <taxon>Eukaryota</taxon>
        <taxon>Fungi</taxon>
        <taxon>Dikarya</taxon>
        <taxon>Ascomycota</taxon>
        <taxon>Pezizomycotina</taxon>
        <taxon>Leotiomycetes</taxon>
        <taxon>Leotiomycetes incertae sedis</taxon>
        <taxon>Myxotrichaceae</taxon>
        <taxon>Oidiodendron</taxon>
    </lineage>
</organism>
<dbReference type="InterPro" id="IPR001128">
    <property type="entry name" value="Cyt_P450"/>
</dbReference>
<reference evidence="4" key="2">
    <citation type="submission" date="2015-01" db="EMBL/GenBank/DDBJ databases">
        <title>Evolutionary Origins and Diversification of the Mycorrhizal Mutualists.</title>
        <authorList>
            <consortium name="DOE Joint Genome Institute"/>
            <consortium name="Mycorrhizal Genomics Consortium"/>
            <person name="Kohler A."/>
            <person name="Kuo A."/>
            <person name="Nagy L.G."/>
            <person name="Floudas D."/>
            <person name="Copeland A."/>
            <person name="Barry K.W."/>
            <person name="Cichocki N."/>
            <person name="Veneault-Fourrey C."/>
            <person name="LaButti K."/>
            <person name="Lindquist E.A."/>
            <person name="Lipzen A."/>
            <person name="Lundell T."/>
            <person name="Morin E."/>
            <person name="Murat C."/>
            <person name="Riley R."/>
            <person name="Ohm R."/>
            <person name="Sun H."/>
            <person name="Tunlid A."/>
            <person name="Henrissat B."/>
            <person name="Grigoriev I.V."/>
            <person name="Hibbett D.S."/>
            <person name="Martin F."/>
        </authorList>
    </citation>
    <scope>NUCLEOTIDE SEQUENCE [LARGE SCALE GENOMIC DNA]</scope>
    <source>
        <strain evidence="4">Zn</strain>
    </source>
</reference>
<dbReference type="Pfam" id="PF00067">
    <property type="entry name" value="p450"/>
    <property type="match status" value="1"/>
</dbReference>
<keyword evidence="4" id="KW-1185">Reference proteome</keyword>
<keyword evidence="2" id="KW-0812">Transmembrane</keyword>
<dbReference type="OrthoDB" id="1470350at2759"/>
<dbReference type="InterPro" id="IPR050121">
    <property type="entry name" value="Cytochrome_P450_monoxygenase"/>
</dbReference>
<comment type="cofactor">
    <cofactor evidence="1">
        <name>heme</name>
        <dbReference type="ChEBI" id="CHEBI:30413"/>
    </cofactor>
</comment>
<evidence type="ECO:0000313" key="4">
    <source>
        <dbReference type="Proteomes" id="UP000054321"/>
    </source>
</evidence>
<gene>
    <name evidence="3" type="ORF">OIDMADRAFT_32962</name>
</gene>
<proteinExistence type="predicted"/>
<dbReference type="Proteomes" id="UP000054321">
    <property type="component" value="Unassembled WGS sequence"/>
</dbReference>
<feature type="transmembrane region" description="Helical" evidence="2">
    <location>
        <begin position="12"/>
        <end position="34"/>
    </location>
</feature>
<dbReference type="EMBL" id="KN832884">
    <property type="protein sequence ID" value="KIM96291.1"/>
    <property type="molecule type" value="Genomic_DNA"/>
</dbReference>
<dbReference type="STRING" id="913774.A0A0C3H1A1"/>
<evidence type="ECO:0000313" key="3">
    <source>
        <dbReference type="EMBL" id="KIM96291.1"/>
    </source>
</evidence>
<sequence>MSFPTSHLYSSILTTLLLILPVAILLPLVLSYFFSPLRHIPGPTSTLLSPLPLIYQEFTRNRRAYIHFLHKAYGPVVRISPNEVSFTSVSALREIYTSEGAGWDKTEFYDLFRQFGERTMFSTLRKADHARKKRHIAGQYANTNIMRPEIASGIERLVDKFVERCEEEKGSSIDVYVYLHCFALDAASHFLFHPYGTNSLASADGRKIMEELSYHDSLRLHLAFYYVPLFRRFAIWFANLIEARNSPLANGYVLSTCKRPDPGESSLLYKLQRSKDNFSQQAVAAECMDHMAAGIDTTGDALCFIMYQLSLPESHHVQENLSKELSENSDKALDDLEYLDAVVKEGLRCFMPIPMSQPRYVPTGGRTIDGYNIPRGTIVSCQAYSVHRLNEDVYPNGEMFYPERWLEKDKSQEMNRLFFAFGAGARGCTGRQ</sequence>
<keyword evidence="2" id="KW-1133">Transmembrane helix</keyword>
<name>A0A0C3H1A1_OIDMZ</name>